<organism evidence="1 2">
    <name type="scientific">Eisenbergiella massiliensis</name>
    <dbReference type="NCBI Taxonomy" id="1720294"/>
    <lineage>
        <taxon>Bacteria</taxon>
        <taxon>Bacillati</taxon>
        <taxon>Bacillota</taxon>
        <taxon>Clostridia</taxon>
        <taxon>Lachnospirales</taxon>
        <taxon>Lachnospiraceae</taxon>
        <taxon>Eisenbergiella</taxon>
    </lineage>
</organism>
<evidence type="ECO:0000313" key="2">
    <source>
        <dbReference type="Proteomes" id="UP000261166"/>
    </source>
</evidence>
<reference evidence="1 2" key="1">
    <citation type="submission" date="2018-08" db="EMBL/GenBank/DDBJ databases">
        <title>A genome reference for cultivated species of the human gut microbiota.</title>
        <authorList>
            <person name="Zou Y."/>
            <person name="Xue W."/>
            <person name="Luo G."/>
        </authorList>
    </citation>
    <scope>NUCLEOTIDE SEQUENCE [LARGE SCALE GENOMIC DNA]</scope>
    <source>
        <strain evidence="1 2">AF26-4BH</strain>
    </source>
</reference>
<accession>A0A3E3IEM8</accession>
<dbReference type="EMBL" id="QVLU01000035">
    <property type="protein sequence ID" value="RGE65519.1"/>
    <property type="molecule type" value="Genomic_DNA"/>
</dbReference>
<gene>
    <name evidence="1" type="ORF">DWY69_26100</name>
</gene>
<evidence type="ECO:0000313" key="1">
    <source>
        <dbReference type="EMBL" id="RGE65519.1"/>
    </source>
</evidence>
<name>A0A3E3IEM8_9FIRM</name>
<dbReference type="Proteomes" id="UP000261166">
    <property type="component" value="Unassembled WGS sequence"/>
</dbReference>
<dbReference type="AlphaFoldDB" id="A0A3E3IEM8"/>
<comment type="caution">
    <text evidence="1">The sequence shown here is derived from an EMBL/GenBank/DDBJ whole genome shotgun (WGS) entry which is preliminary data.</text>
</comment>
<sequence length="323" mass="36542">MNFERLQEQTGEKGKARAREQTEVQEINHEDLALKTAAQYFGEELLPLLGITSEVRYAAPTENVRLEARQMYQDFNYITSGGTWIHLEFESDSITREDLRRFREYEAATSRTFQVAVITYVICSSNVRKLMNRLAEGINVYQVNIIRLKDKNADSLISGLEKKQKQGEPLGKEDLVPLLLTPLMSGRLNIGDRIIRSIELLQGSRASVTETELEKMYAVLYTLADKFLGVEDLSKVKERIAMTKLGTMLFNDGIERGKVEGKAEGKAEIVAIIRKKAEKGLDVQKIAEVMELDPVYVKRITDLLTEAPARTDLQVAEILIGQE</sequence>
<dbReference type="OrthoDB" id="1730086at2"/>
<proteinExistence type="predicted"/>
<protein>
    <submittedName>
        <fullName evidence="1">Uncharacterized protein</fullName>
    </submittedName>
</protein>